<organism evidence="2 3">
    <name type="scientific">Suillus luteus UH-Slu-Lm8-n1</name>
    <dbReference type="NCBI Taxonomy" id="930992"/>
    <lineage>
        <taxon>Eukaryota</taxon>
        <taxon>Fungi</taxon>
        <taxon>Dikarya</taxon>
        <taxon>Basidiomycota</taxon>
        <taxon>Agaricomycotina</taxon>
        <taxon>Agaricomycetes</taxon>
        <taxon>Agaricomycetidae</taxon>
        <taxon>Boletales</taxon>
        <taxon>Suillineae</taxon>
        <taxon>Suillaceae</taxon>
        <taxon>Suillus</taxon>
    </lineage>
</organism>
<dbReference type="Proteomes" id="UP000054485">
    <property type="component" value="Unassembled WGS sequence"/>
</dbReference>
<dbReference type="InParanoid" id="A0A0D0ATN1"/>
<sequence>MEIQDAEFDLLDKDELGDTEMKDTKIKDTGFDLNEASSVDENKIEEYGYDGIEKIKEDDKNEDGDSDNENATSEADDAVLGQEVKLQMPLPPL</sequence>
<evidence type="ECO:0000313" key="2">
    <source>
        <dbReference type="EMBL" id="KIK37632.1"/>
    </source>
</evidence>
<reference evidence="2 3" key="1">
    <citation type="submission" date="2014-04" db="EMBL/GenBank/DDBJ databases">
        <authorList>
            <consortium name="DOE Joint Genome Institute"/>
            <person name="Kuo A."/>
            <person name="Ruytinx J."/>
            <person name="Rineau F."/>
            <person name="Colpaert J."/>
            <person name="Kohler A."/>
            <person name="Nagy L.G."/>
            <person name="Floudas D."/>
            <person name="Copeland A."/>
            <person name="Barry K.W."/>
            <person name="Cichocki N."/>
            <person name="Veneault-Fourrey C."/>
            <person name="LaButti K."/>
            <person name="Lindquist E.A."/>
            <person name="Lipzen A."/>
            <person name="Lundell T."/>
            <person name="Morin E."/>
            <person name="Murat C."/>
            <person name="Sun H."/>
            <person name="Tunlid A."/>
            <person name="Henrissat B."/>
            <person name="Grigoriev I.V."/>
            <person name="Hibbett D.S."/>
            <person name="Martin F."/>
            <person name="Nordberg H.P."/>
            <person name="Cantor M.N."/>
            <person name="Hua S.X."/>
        </authorList>
    </citation>
    <scope>NUCLEOTIDE SEQUENCE [LARGE SCALE GENOMIC DNA]</scope>
    <source>
        <strain evidence="2 3">UH-Slu-Lm8-n1</strain>
    </source>
</reference>
<reference evidence="3" key="2">
    <citation type="submission" date="2015-01" db="EMBL/GenBank/DDBJ databases">
        <title>Evolutionary Origins and Diversification of the Mycorrhizal Mutualists.</title>
        <authorList>
            <consortium name="DOE Joint Genome Institute"/>
            <consortium name="Mycorrhizal Genomics Consortium"/>
            <person name="Kohler A."/>
            <person name="Kuo A."/>
            <person name="Nagy L.G."/>
            <person name="Floudas D."/>
            <person name="Copeland A."/>
            <person name="Barry K.W."/>
            <person name="Cichocki N."/>
            <person name="Veneault-Fourrey C."/>
            <person name="LaButti K."/>
            <person name="Lindquist E.A."/>
            <person name="Lipzen A."/>
            <person name="Lundell T."/>
            <person name="Morin E."/>
            <person name="Murat C."/>
            <person name="Riley R."/>
            <person name="Ohm R."/>
            <person name="Sun H."/>
            <person name="Tunlid A."/>
            <person name="Henrissat B."/>
            <person name="Grigoriev I.V."/>
            <person name="Hibbett D.S."/>
            <person name="Martin F."/>
        </authorList>
    </citation>
    <scope>NUCLEOTIDE SEQUENCE [LARGE SCALE GENOMIC DNA]</scope>
    <source>
        <strain evidence="3">UH-Slu-Lm8-n1</strain>
    </source>
</reference>
<feature type="compositionally biased region" description="Basic and acidic residues" evidence="1">
    <location>
        <begin position="40"/>
        <end position="59"/>
    </location>
</feature>
<accession>A0A0D0ATN1</accession>
<feature type="compositionally biased region" description="Basic and acidic residues" evidence="1">
    <location>
        <begin position="10"/>
        <end position="30"/>
    </location>
</feature>
<feature type="region of interest" description="Disordered" evidence="1">
    <location>
        <begin position="1"/>
        <end position="93"/>
    </location>
</feature>
<evidence type="ECO:0000313" key="3">
    <source>
        <dbReference type="Proteomes" id="UP000054485"/>
    </source>
</evidence>
<protein>
    <submittedName>
        <fullName evidence="2">Uncharacterized protein</fullName>
    </submittedName>
</protein>
<dbReference type="HOGENOM" id="CLU_2401128_0_0_1"/>
<evidence type="ECO:0000256" key="1">
    <source>
        <dbReference type="SAM" id="MobiDB-lite"/>
    </source>
</evidence>
<dbReference type="EMBL" id="KN835439">
    <property type="protein sequence ID" value="KIK37632.1"/>
    <property type="molecule type" value="Genomic_DNA"/>
</dbReference>
<keyword evidence="3" id="KW-1185">Reference proteome</keyword>
<proteinExistence type="predicted"/>
<dbReference type="AlphaFoldDB" id="A0A0D0ATN1"/>
<gene>
    <name evidence="2" type="ORF">CY34DRAFT_15581</name>
</gene>
<name>A0A0D0ATN1_9AGAM</name>